<comment type="similarity">
    <text evidence="2">Belongs to the bacterial solute-binding protein 2 family.</text>
</comment>
<evidence type="ECO:0000256" key="1">
    <source>
        <dbReference type="ARBA" id="ARBA00004196"/>
    </source>
</evidence>
<evidence type="ECO:0000313" key="5">
    <source>
        <dbReference type="EMBL" id="QEN08369.1"/>
    </source>
</evidence>
<accession>A0A5C1QMD2</accession>
<keyword evidence="6" id="KW-1185">Reference proteome</keyword>
<name>A0A5C1QMD2_9SPIO</name>
<dbReference type="GO" id="GO:0030313">
    <property type="term" value="C:cell envelope"/>
    <property type="evidence" value="ECO:0007669"/>
    <property type="project" value="UniProtKB-SubCell"/>
</dbReference>
<dbReference type="SUPFAM" id="SSF53822">
    <property type="entry name" value="Periplasmic binding protein-like I"/>
    <property type="match status" value="1"/>
</dbReference>
<evidence type="ECO:0000256" key="3">
    <source>
        <dbReference type="ARBA" id="ARBA00022729"/>
    </source>
</evidence>
<dbReference type="RefSeq" id="WP_149486450.1">
    <property type="nucleotide sequence ID" value="NZ_CP036150.1"/>
</dbReference>
<dbReference type="AlphaFoldDB" id="A0A5C1QMD2"/>
<dbReference type="PANTHER" id="PTHR46847">
    <property type="entry name" value="D-ALLOSE-BINDING PERIPLASMIC PROTEIN-RELATED"/>
    <property type="match status" value="1"/>
</dbReference>
<protein>
    <submittedName>
        <fullName evidence="5">Sugar ABC transporter substrate-binding protein</fullName>
    </submittedName>
</protein>
<dbReference type="InterPro" id="IPR025997">
    <property type="entry name" value="SBP_2_dom"/>
</dbReference>
<dbReference type="Gene3D" id="3.40.50.2300">
    <property type="match status" value="2"/>
</dbReference>
<dbReference type="CDD" id="cd19971">
    <property type="entry name" value="PBP1_ABC_sugar_binding-like"/>
    <property type="match status" value="1"/>
</dbReference>
<organism evidence="5 6">
    <name type="scientific">Oceanispirochaeta crateris</name>
    <dbReference type="NCBI Taxonomy" id="2518645"/>
    <lineage>
        <taxon>Bacteria</taxon>
        <taxon>Pseudomonadati</taxon>
        <taxon>Spirochaetota</taxon>
        <taxon>Spirochaetia</taxon>
        <taxon>Spirochaetales</taxon>
        <taxon>Spirochaetaceae</taxon>
        <taxon>Oceanispirochaeta</taxon>
    </lineage>
</organism>
<reference evidence="5 6" key="1">
    <citation type="submission" date="2019-02" db="EMBL/GenBank/DDBJ databases">
        <title>Complete Genome Sequence and Methylome Analysis of free living Spirochaetas.</title>
        <authorList>
            <person name="Fomenkov A."/>
            <person name="Dubinina G."/>
            <person name="Leshcheva N."/>
            <person name="Mikheeva N."/>
            <person name="Grabovich M."/>
            <person name="Vincze T."/>
            <person name="Roberts R.J."/>
        </authorList>
    </citation>
    <scope>NUCLEOTIDE SEQUENCE [LARGE SCALE GENOMIC DNA]</scope>
    <source>
        <strain evidence="5 6">K2</strain>
    </source>
</reference>
<feature type="domain" description="Periplasmic binding protein" evidence="4">
    <location>
        <begin position="36"/>
        <end position="282"/>
    </location>
</feature>
<sequence length="309" mass="33650">MKHFLLIVVVLLMPAFLSGKGQQEFKGRTYAATFMTLNNSFFVALNDSIKEQCEKNGDRLLSYNPDLDQVRQIDQIQDMISLGVDAIFLNPVDWKGIRPALEEATKAGIPVIVIDAAVYDSDLVISTISSDNYGAGKLIGLDLIARRESAKIAILDHPTNKPSIDRLNGFLDVLGGHPEFKVVATSSAFGSIDGAVPKMENILQTHNDISVVFCTNDPTAVGAISALEAANRKKNVLVYAIDGSPAGMAMVRNGKMMGTVAQSPLKMGKLAVEQAERYLDHQTVEKEIIIPVTLINSGNIRQFAFNSWN</sequence>
<gene>
    <name evidence="5" type="ORF">EXM22_10380</name>
</gene>
<dbReference type="Pfam" id="PF13407">
    <property type="entry name" value="Peripla_BP_4"/>
    <property type="match status" value="1"/>
</dbReference>
<dbReference type="EMBL" id="CP036150">
    <property type="protein sequence ID" value="QEN08369.1"/>
    <property type="molecule type" value="Genomic_DNA"/>
</dbReference>
<dbReference type="GO" id="GO:0030246">
    <property type="term" value="F:carbohydrate binding"/>
    <property type="evidence" value="ECO:0007669"/>
    <property type="project" value="UniProtKB-ARBA"/>
</dbReference>
<evidence type="ECO:0000313" key="6">
    <source>
        <dbReference type="Proteomes" id="UP000324209"/>
    </source>
</evidence>
<dbReference type="KEGG" id="ock:EXM22_10380"/>
<dbReference type="InterPro" id="IPR028082">
    <property type="entry name" value="Peripla_BP_I"/>
</dbReference>
<dbReference type="Proteomes" id="UP000324209">
    <property type="component" value="Chromosome"/>
</dbReference>
<dbReference type="PANTHER" id="PTHR46847:SF1">
    <property type="entry name" value="D-ALLOSE-BINDING PERIPLASMIC PROTEIN-RELATED"/>
    <property type="match status" value="1"/>
</dbReference>
<evidence type="ECO:0000259" key="4">
    <source>
        <dbReference type="Pfam" id="PF13407"/>
    </source>
</evidence>
<comment type="subcellular location">
    <subcellularLocation>
        <location evidence="1">Cell envelope</location>
    </subcellularLocation>
</comment>
<evidence type="ECO:0000256" key="2">
    <source>
        <dbReference type="ARBA" id="ARBA00007639"/>
    </source>
</evidence>
<keyword evidence="3" id="KW-0732">Signal</keyword>
<dbReference type="OrthoDB" id="9814427at2"/>
<proteinExistence type="inferred from homology"/>